<dbReference type="RefSeq" id="XP_004360506.1">
    <property type="nucleotide sequence ID" value="XM_004360449.1"/>
</dbReference>
<evidence type="ECO:0000313" key="12">
    <source>
        <dbReference type="Proteomes" id="UP000007797"/>
    </source>
</evidence>
<feature type="signal peptide" evidence="9">
    <location>
        <begin position="1"/>
        <end position="23"/>
    </location>
</feature>
<dbReference type="AlphaFoldDB" id="F4PQJ2"/>
<dbReference type="OrthoDB" id="442731at2759"/>
<protein>
    <submittedName>
        <fullName evidence="11">Cellulase</fullName>
    </submittedName>
</protein>
<evidence type="ECO:0000256" key="4">
    <source>
        <dbReference type="ARBA" id="ARBA00023277"/>
    </source>
</evidence>
<dbReference type="GO" id="GO:0030245">
    <property type="term" value="P:cellulose catabolic process"/>
    <property type="evidence" value="ECO:0007669"/>
    <property type="project" value="UniProtKB-KW"/>
</dbReference>
<feature type="region of interest" description="Disordered" evidence="8">
    <location>
        <begin position="408"/>
        <end position="547"/>
    </location>
</feature>
<accession>F4PQJ2</accession>
<dbReference type="SMART" id="SM01063">
    <property type="entry name" value="CBM49"/>
    <property type="match status" value="1"/>
</dbReference>
<dbReference type="SUPFAM" id="SSF51445">
    <property type="entry name" value="(Trans)glycosidases"/>
    <property type="match status" value="1"/>
</dbReference>
<feature type="compositionally biased region" description="Low complexity" evidence="8">
    <location>
        <begin position="412"/>
        <end position="422"/>
    </location>
</feature>
<dbReference type="Pfam" id="PF00150">
    <property type="entry name" value="Cellulase"/>
    <property type="match status" value="1"/>
</dbReference>
<dbReference type="Gene3D" id="3.20.20.80">
    <property type="entry name" value="Glycosidases"/>
    <property type="match status" value="1"/>
</dbReference>
<keyword evidence="3" id="KW-0136">Cellulose degradation</keyword>
<feature type="chain" id="PRO_5003319486" evidence="9">
    <location>
        <begin position="24"/>
        <end position="647"/>
    </location>
</feature>
<evidence type="ECO:0000256" key="8">
    <source>
        <dbReference type="SAM" id="MobiDB-lite"/>
    </source>
</evidence>
<proteinExistence type="inferred from homology"/>
<keyword evidence="12" id="KW-1185">Reference proteome</keyword>
<feature type="compositionally biased region" description="Low complexity" evidence="8">
    <location>
        <begin position="432"/>
        <end position="547"/>
    </location>
</feature>
<keyword evidence="5 7" id="KW-0326">Glycosidase</keyword>
<evidence type="ECO:0000256" key="6">
    <source>
        <dbReference type="ARBA" id="ARBA00023326"/>
    </source>
</evidence>
<dbReference type="InterPro" id="IPR017853">
    <property type="entry name" value="GH"/>
</dbReference>
<dbReference type="InterPro" id="IPR001547">
    <property type="entry name" value="Glyco_hydro_5"/>
</dbReference>
<reference evidence="12" key="1">
    <citation type="journal article" date="2011" name="Genome Res.">
        <title>Phylogeny-wide analysis of social amoeba genomes highlights ancient origins for complex intercellular communication.</title>
        <authorList>
            <person name="Heidel A.J."/>
            <person name="Lawal H.M."/>
            <person name="Felder M."/>
            <person name="Schilde C."/>
            <person name="Helps N.R."/>
            <person name="Tunggal B."/>
            <person name="Rivero F."/>
            <person name="John U."/>
            <person name="Schleicher M."/>
            <person name="Eichinger L."/>
            <person name="Platzer M."/>
            <person name="Noegel A.A."/>
            <person name="Schaap P."/>
            <person name="Gloeckner G."/>
        </authorList>
    </citation>
    <scope>NUCLEOTIDE SEQUENCE [LARGE SCALE GENOMIC DNA]</scope>
    <source>
        <strain evidence="12">SH3</strain>
    </source>
</reference>
<evidence type="ECO:0000256" key="9">
    <source>
        <dbReference type="SAM" id="SignalP"/>
    </source>
</evidence>
<dbReference type="GeneID" id="14874416"/>
<evidence type="ECO:0000256" key="7">
    <source>
        <dbReference type="RuleBase" id="RU361153"/>
    </source>
</evidence>
<keyword evidence="9" id="KW-0732">Signal</keyword>
<dbReference type="STRING" id="1054147.F4PQJ2"/>
<name>F4PQJ2_CACFS</name>
<keyword evidence="6" id="KW-0624">Polysaccharide degradation</keyword>
<dbReference type="InterPro" id="IPR019028">
    <property type="entry name" value="CBM_49"/>
</dbReference>
<keyword evidence="2 7" id="KW-0378">Hydrolase</keyword>
<dbReference type="GO" id="GO:0030246">
    <property type="term" value="F:carbohydrate binding"/>
    <property type="evidence" value="ECO:0007669"/>
    <property type="project" value="InterPro"/>
</dbReference>
<dbReference type="PANTHER" id="PTHR35923">
    <property type="entry name" value="MAJOR EXTRACELLULAR ENDOGLUCANASE"/>
    <property type="match status" value="1"/>
</dbReference>
<dbReference type="GO" id="GO:0004553">
    <property type="term" value="F:hydrolase activity, hydrolyzing O-glycosyl compounds"/>
    <property type="evidence" value="ECO:0007669"/>
    <property type="project" value="InterPro"/>
</dbReference>
<organism evidence="11 12">
    <name type="scientific">Cavenderia fasciculata</name>
    <name type="common">Slime mold</name>
    <name type="synonym">Dictyostelium fasciculatum</name>
    <dbReference type="NCBI Taxonomy" id="261658"/>
    <lineage>
        <taxon>Eukaryota</taxon>
        <taxon>Amoebozoa</taxon>
        <taxon>Evosea</taxon>
        <taxon>Eumycetozoa</taxon>
        <taxon>Dictyostelia</taxon>
        <taxon>Acytosteliales</taxon>
        <taxon>Cavenderiaceae</taxon>
        <taxon>Cavenderia</taxon>
    </lineage>
</organism>
<dbReference type="KEGG" id="dfa:DFA_04785"/>
<evidence type="ECO:0000259" key="10">
    <source>
        <dbReference type="SMART" id="SM01063"/>
    </source>
</evidence>
<comment type="similarity">
    <text evidence="1 7">Belongs to the glycosyl hydrolase 5 (cellulase A) family.</text>
</comment>
<dbReference type="EMBL" id="GL883009">
    <property type="protein sequence ID" value="EGG22655.1"/>
    <property type="molecule type" value="Genomic_DNA"/>
</dbReference>
<dbReference type="OMA" id="NWPRAVE"/>
<evidence type="ECO:0000256" key="1">
    <source>
        <dbReference type="ARBA" id="ARBA00005641"/>
    </source>
</evidence>
<gene>
    <name evidence="11" type="ORF">DFA_04785</name>
</gene>
<evidence type="ECO:0000256" key="2">
    <source>
        <dbReference type="ARBA" id="ARBA00022801"/>
    </source>
</evidence>
<dbReference type="PANTHER" id="PTHR35923:SF2">
    <property type="entry name" value="ENDOGLUCANASE"/>
    <property type="match status" value="1"/>
</dbReference>
<evidence type="ECO:0000313" key="11">
    <source>
        <dbReference type="EMBL" id="EGG22655.1"/>
    </source>
</evidence>
<dbReference type="Pfam" id="PF09478">
    <property type="entry name" value="CBM49"/>
    <property type="match status" value="1"/>
</dbReference>
<keyword evidence="4" id="KW-0119">Carbohydrate metabolism</keyword>
<feature type="domain" description="Carbohydrate binding" evidence="10">
    <location>
        <begin position="550"/>
        <end position="637"/>
    </location>
</feature>
<sequence>MNNINSKILILFLIGLFSTIALADTCFNIDSLQWRTSGSKMMLNGVEIRVQGIAWFGLETDSFSPGGLQQTSVEALLDILVNQNFNALRLPFSIDMILNDRWPSKINYGLNPGLQGKTALQVLDYIVAASAARGILAIPEQHRFDASAYIPDLWYSDSCIVNPSGQCVTYTEQMTIDTWVSLVNRYKTYWNIWALDIKNEPHGRATWGTGNLATDWNQAFQRISNAILSRTTFPGVFFIEGIENNANAICSYEVGNWWGGNMSPAQCFPVSLAQPNRHVYAPHTFCGSVYQQPYFGASNFPSNMANIWNQHFGFLKTNDEPIIMGEWGCKNNDTKNNQWTDTFTKYLGSTSIKNHLFFSLNPDSLDTDSILNGDYKTINQQVVNYIKQINTQPTKFTKVGNQICLGNIQNQSSSSTSDSDSSSFDDNDDQDGGTVTPTTGSTSGASTTGSQSSTTGSQSSTTGSQSSTTGSPSTTGSQSSTGSQTSTTGSQSSTTGSPSTTGSQSSTTGSQSSTTGSQSSTTTSGTTTSGSTTTTTTTGSSTTGTPTNKITIQQQLSSSWIQNGQTWAVYNAFLTNVGSTPIANLKLKVIDSSPAPIEAWSAFMPSQSDATYWIPQTWALPLQPNQPVNFGYKIVSTAPIQFQAIIV</sequence>
<evidence type="ECO:0000256" key="5">
    <source>
        <dbReference type="ARBA" id="ARBA00023295"/>
    </source>
</evidence>
<evidence type="ECO:0000256" key="3">
    <source>
        <dbReference type="ARBA" id="ARBA00023001"/>
    </source>
</evidence>
<dbReference type="Proteomes" id="UP000007797">
    <property type="component" value="Unassembled WGS sequence"/>
</dbReference>